<evidence type="ECO:0000259" key="2">
    <source>
        <dbReference type="PROSITE" id="PS51462"/>
    </source>
</evidence>
<protein>
    <submittedName>
        <fullName evidence="3">NUDIX hydrolase</fullName>
    </submittedName>
</protein>
<keyword evidence="1 3" id="KW-0378">Hydrolase</keyword>
<dbReference type="EMBL" id="JABAHY010000001">
    <property type="protein sequence ID" value="NLS08456.1"/>
    <property type="molecule type" value="Genomic_DNA"/>
</dbReference>
<comment type="caution">
    <text evidence="3">The sequence shown here is derived from an EMBL/GenBank/DDBJ whole genome shotgun (WGS) entry which is preliminary data.</text>
</comment>
<organism evidence="3 4">
    <name type="scientific">Nesterenkonia sedimenti</name>
    <dbReference type="NCBI Taxonomy" id="1463632"/>
    <lineage>
        <taxon>Bacteria</taxon>
        <taxon>Bacillati</taxon>
        <taxon>Actinomycetota</taxon>
        <taxon>Actinomycetes</taxon>
        <taxon>Micrococcales</taxon>
        <taxon>Micrococcaceae</taxon>
        <taxon>Nesterenkonia</taxon>
    </lineage>
</organism>
<dbReference type="Proteomes" id="UP000523139">
    <property type="component" value="Unassembled WGS sequence"/>
</dbReference>
<dbReference type="GO" id="GO:0016787">
    <property type="term" value="F:hydrolase activity"/>
    <property type="evidence" value="ECO:0007669"/>
    <property type="project" value="UniProtKB-KW"/>
</dbReference>
<accession>A0A7X8YCM1</accession>
<gene>
    <name evidence="3" type="ORF">HGQ17_00225</name>
</gene>
<dbReference type="InterPro" id="IPR015797">
    <property type="entry name" value="NUDIX_hydrolase-like_dom_sf"/>
</dbReference>
<evidence type="ECO:0000313" key="4">
    <source>
        <dbReference type="Proteomes" id="UP000523139"/>
    </source>
</evidence>
<dbReference type="PROSITE" id="PS51462">
    <property type="entry name" value="NUDIX"/>
    <property type="match status" value="1"/>
</dbReference>
<dbReference type="PANTHER" id="PTHR11839:SF31">
    <property type="entry name" value="ADP-RIBOSE PYROPHOSPHATASE"/>
    <property type="match status" value="1"/>
</dbReference>
<dbReference type="Gene3D" id="3.90.79.10">
    <property type="entry name" value="Nucleoside Triphosphate Pyrophosphohydrolase"/>
    <property type="match status" value="1"/>
</dbReference>
<reference evidence="3 4" key="1">
    <citation type="submission" date="2020-04" db="EMBL/GenBank/DDBJ databases">
        <title>Nesterenkonia sp. nov., isolated from marine sediment.</title>
        <authorList>
            <person name="Zhang G."/>
        </authorList>
    </citation>
    <scope>NUCLEOTIDE SEQUENCE [LARGE SCALE GENOMIC DNA]</scope>
    <source>
        <strain evidence="3 4">MY13</strain>
    </source>
</reference>
<dbReference type="SUPFAM" id="SSF55811">
    <property type="entry name" value="Nudix"/>
    <property type="match status" value="1"/>
</dbReference>
<dbReference type="InterPro" id="IPR000086">
    <property type="entry name" value="NUDIX_hydrolase_dom"/>
</dbReference>
<feature type="domain" description="Nudix hydrolase" evidence="2">
    <location>
        <begin position="46"/>
        <end position="180"/>
    </location>
</feature>
<dbReference type="CDD" id="cd24158">
    <property type="entry name" value="NUDIX_ADPRase_Rv1700"/>
    <property type="match status" value="1"/>
</dbReference>
<keyword evidence="4" id="KW-1185">Reference proteome</keyword>
<proteinExistence type="predicted"/>
<dbReference type="RefSeq" id="WP_168885965.1">
    <property type="nucleotide sequence ID" value="NZ_JABAHY010000001.1"/>
</dbReference>
<dbReference type="PANTHER" id="PTHR11839">
    <property type="entry name" value="UDP/ADP-SUGAR PYROPHOSPHATASE"/>
    <property type="match status" value="1"/>
</dbReference>
<dbReference type="GO" id="GO:0005829">
    <property type="term" value="C:cytosol"/>
    <property type="evidence" value="ECO:0007669"/>
    <property type="project" value="TreeGrafter"/>
</dbReference>
<name>A0A7X8YCM1_9MICC</name>
<dbReference type="Pfam" id="PF00293">
    <property type="entry name" value="NUDIX"/>
    <property type="match status" value="1"/>
</dbReference>
<sequence length="212" mass="23397">MDIQDSAADLPIQSSQELVSSRVFNAVEETFTFGETGGTLSRIFIQHLSAVAVLAVNEDDEVLLINQYRHPVRMNLWEIPAGLLDVEGEPLLETAQRELAEEADLRAENWYTLTDFYTTPGASDEAIRVYLAQGLSEIPHGERHTRQAEEAEITTAWVPLKEAVEAVLAGKIHNPSAANAILALHAVRTDVGSLRDARAPWPDHPRSSVIRP</sequence>
<evidence type="ECO:0000313" key="3">
    <source>
        <dbReference type="EMBL" id="NLS08456.1"/>
    </source>
</evidence>
<evidence type="ECO:0000256" key="1">
    <source>
        <dbReference type="ARBA" id="ARBA00022801"/>
    </source>
</evidence>
<dbReference type="AlphaFoldDB" id="A0A7X8YCM1"/>
<dbReference type="GO" id="GO:0006753">
    <property type="term" value="P:nucleoside phosphate metabolic process"/>
    <property type="evidence" value="ECO:0007669"/>
    <property type="project" value="TreeGrafter"/>
</dbReference>
<dbReference type="GO" id="GO:0019693">
    <property type="term" value="P:ribose phosphate metabolic process"/>
    <property type="evidence" value="ECO:0007669"/>
    <property type="project" value="TreeGrafter"/>
</dbReference>